<feature type="region of interest" description="Disordered" evidence="1">
    <location>
        <begin position="84"/>
        <end position="176"/>
    </location>
</feature>
<feature type="compositionally biased region" description="Basic residues" evidence="1">
    <location>
        <begin position="150"/>
        <end position="163"/>
    </location>
</feature>
<organism evidence="2 3">
    <name type="scientific">Roridomyces roridus</name>
    <dbReference type="NCBI Taxonomy" id="1738132"/>
    <lineage>
        <taxon>Eukaryota</taxon>
        <taxon>Fungi</taxon>
        <taxon>Dikarya</taxon>
        <taxon>Basidiomycota</taxon>
        <taxon>Agaricomycotina</taxon>
        <taxon>Agaricomycetes</taxon>
        <taxon>Agaricomycetidae</taxon>
        <taxon>Agaricales</taxon>
        <taxon>Marasmiineae</taxon>
        <taxon>Mycenaceae</taxon>
        <taxon>Roridomyces</taxon>
    </lineage>
</organism>
<protein>
    <submittedName>
        <fullName evidence="2">Uncharacterized protein</fullName>
    </submittedName>
</protein>
<name>A0AAD7B8A0_9AGAR</name>
<comment type="caution">
    <text evidence="2">The sequence shown here is derived from an EMBL/GenBank/DDBJ whole genome shotgun (WGS) entry which is preliminary data.</text>
</comment>
<dbReference type="AlphaFoldDB" id="A0AAD7B8A0"/>
<evidence type="ECO:0000256" key="1">
    <source>
        <dbReference type="SAM" id="MobiDB-lite"/>
    </source>
</evidence>
<evidence type="ECO:0000313" key="3">
    <source>
        <dbReference type="Proteomes" id="UP001221142"/>
    </source>
</evidence>
<proteinExistence type="predicted"/>
<feature type="compositionally biased region" description="Basic and acidic residues" evidence="1">
    <location>
        <begin position="126"/>
        <end position="136"/>
    </location>
</feature>
<accession>A0AAD7B8A0</accession>
<feature type="compositionally biased region" description="Low complexity" evidence="1">
    <location>
        <begin position="137"/>
        <end position="149"/>
    </location>
</feature>
<dbReference type="EMBL" id="JARKIF010000029">
    <property type="protein sequence ID" value="KAJ7613055.1"/>
    <property type="molecule type" value="Genomic_DNA"/>
</dbReference>
<dbReference type="Proteomes" id="UP001221142">
    <property type="component" value="Unassembled WGS sequence"/>
</dbReference>
<gene>
    <name evidence="2" type="ORF">FB45DRAFT_938849</name>
</gene>
<dbReference type="Gene3D" id="3.60.130.30">
    <property type="match status" value="1"/>
</dbReference>
<evidence type="ECO:0000313" key="2">
    <source>
        <dbReference type="EMBL" id="KAJ7613055.1"/>
    </source>
</evidence>
<sequence length="547" mass="60537">MLTGSSIPPLPRRRLRSNKEYSPFDLALGLAIEVPVYFDAEERLQCCIKQRVELGQTHEPEEVVIPGLEALNLSDDMETITTTNTTTTTTTTMNTTTTGTTNPHSAKRAQDNLSAQQRRKVKSKYKRFDDRHDKPSKSPSSSHAALSAAKHAKAKSRGKRGRQRTQEASGAAVPKAIHLKRAGQSLSSAIHVPYDATDLPHSKPGWIGSRNAKPHSDVEDELNPITLGETGMGPMTYTQEEVDKLVGQRGFLYIPWLGVLTIPIVDSKRRIIVLLGGQPRDSAGWKIVTDGTSRLMDNAAQHLNTSGSDYDHRRAAEPYIPIFRGVSFGGGQEEPGNLFCNDANRAATDELMAHEYYIRIVGFIMLLMSIYAPRLLARYQKNKADILAWNKELSWNFEKSCFAACTFNFENVVTSVHLDFGNMAAGLCPITALGDFNPDHGGHLILWELKLIIRFPPGSTILIPSSIVNHSNTPIGENETRHSFTQYTAGALFRWAANGNKTDDTFLHTASAEQKAQRAAAAETRWEDGVAYFSTLDELQELYGLDK</sequence>
<feature type="compositionally biased region" description="Low complexity" evidence="1">
    <location>
        <begin position="84"/>
        <end position="102"/>
    </location>
</feature>
<keyword evidence="3" id="KW-1185">Reference proteome</keyword>
<reference evidence="2" key="1">
    <citation type="submission" date="2023-03" db="EMBL/GenBank/DDBJ databases">
        <title>Massive genome expansion in bonnet fungi (Mycena s.s.) driven by repeated elements and novel gene families across ecological guilds.</title>
        <authorList>
            <consortium name="Lawrence Berkeley National Laboratory"/>
            <person name="Harder C.B."/>
            <person name="Miyauchi S."/>
            <person name="Viragh M."/>
            <person name="Kuo A."/>
            <person name="Thoen E."/>
            <person name="Andreopoulos B."/>
            <person name="Lu D."/>
            <person name="Skrede I."/>
            <person name="Drula E."/>
            <person name="Henrissat B."/>
            <person name="Morin E."/>
            <person name="Kohler A."/>
            <person name="Barry K."/>
            <person name="LaButti K."/>
            <person name="Morin E."/>
            <person name="Salamov A."/>
            <person name="Lipzen A."/>
            <person name="Mereny Z."/>
            <person name="Hegedus B."/>
            <person name="Baldrian P."/>
            <person name="Stursova M."/>
            <person name="Weitz H."/>
            <person name="Taylor A."/>
            <person name="Grigoriev I.V."/>
            <person name="Nagy L.G."/>
            <person name="Martin F."/>
            <person name="Kauserud H."/>
        </authorList>
    </citation>
    <scope>NUCLEOTIDE SEQUENCE</scope>
    <source>
        <strain evidence="2">9284</strain>
    </source>
</reference>